<gene>
    <name evidence="12" type="ORF">ACFQE6_12240</name>
</gene>
<organism evidence="12 13">
    <name type="scientific">Natrinema soli</name>
    <dbReference type="NCBI Taxonomy" id="1930624"/>
    <lineage>
        <taxon>Archaea</taxon>
        <taxon>Methanobacteriati</taxon>
        <taxon>Methanobacteriota</taxon>
        <taxon>Stenosarchaea group</taxon>
        <taxon>Halobacteria</taxon>
        <taxon>Halobacteriales</taxon>
        <taxon>Natrialbaceae</taxon>
        <taxon>Natrinema</taxon>
    </lineage>
</organism>
<dbReference type="RefSeq" id="WP_273738748.1">
    <property type="nucleotide sequence ID" value="NZ_JAQIVI010000179.1"/>
</dbReference>
<dbReference type="Gene3D" id="3.40.50.2300">
    <property type="match status" value="1"/>
</dbReference>
<dbReference type="PROSITE" id="PS50113">
    <property type="entry name" value="PAC"/>
    <property type="match status" value="2"/>
</dbReference>
<dbReference type="SUPFAM" id="SSF55874">
    <property type="entry name" value="ATPase domain of HSP90 chaperone/DNA topoisomerase II/histidine kinase"/>
    <property type="match status" value="1"/>
</dbReference>
<dbReference type="InterPro" id="IPR013656">
    <property type="entry name" value="PAS_4"/>
</dbReference>
<dbReference type="InterPro" id="IPR004358">
    <property type="entry name" value="Sig_transdc_His_kin-like_C"/>
</dbReference>
<dbReference type="Pfam" id="PF08448">
    <property type="entry name" value="PAS_4"/>
    <property type="match status" value="1"/>
</dbReference>
<keyword evidence="4" id="KW-0808">Transferase</keyword>
<dbReference type="InterPro" id="IPR052162">
    <property type="entry name" value="Sensor_kinase/Photoreceptor"/>
</dbReference>
<dbReference type="InterPro" id="IPR003594">
    <property type="entry name" value="HATPase_dom"/>
</dbReference>
<name>A0ABD5SQ58_9EURY</name>
<dbReference type="EC" id="2.7.13.3" evidence="2"/>
<dbReference type="InterPro" id="IPR035965">
    <property type="entry name" value="PAS-like_dom_sf"/>
</dbReference>
<feature type="domain" description="PAC" evidence="11">
    <location>
        <begin position="463"/>
        <end position="516"/>
    </location>
</feature>
<dbReference type="InterPro" id="IPR003661">
    <property type="entry name" value="HisK_dim/P_dom"/>
</dbReference>
<dbReference type="Pfam" id="PF02518">
    <property type="entry name" value="HATPase_c"/>
    <property type="match status" value="1"/>
</dbReference>
<feature type="domain" description="PAC" evidence="11">
    <location>
        <begin position="336"/>
        <end position="388"/>
    </location>
</feature>
<dbReference type="InterPro" id="IPR000014">
    <property type="entry name" value="PAS"/>
</dbReference>
<keyword evidence="5" id="KW-0418">Kinase</keyword>
<dbReference type="CDD" id="cd00082">
    <property type="entry name" value="HisKA"/>
    <property type="match status" value="1"/>
</dbReference>
<dbReference type="Pfam" id="PF13426">
    <property type="entry name" value="PAS_9"/>
    <property type="match status" value="1"/>
</dbReference>
<dbReference type="InterPro" id="IPR001610">
    <property type="entry name" value="PAC"/>
</dbReference>
<feature type="domain" description="PAS" evidence="10">
    <location>
        <begin position="143"/>
        <end position="197"/>
    </location>
</feature>
<feature type="compositionally biased region" description="Polar residues" evidence="7">
    <location>
        <begin position="640"/>
        <end position="649"/>
    </location>
</feature>
<dbReference type="InterPro" id="IPR005467">
    <property type="entry name" value="His_kinase_dom"/>
</dbReference>
<dbReference type="GO" id="GO:0004673">
    <property type="term" value="F:protein histidine kinase activity"/>
    <property type="evidence" value="ECO:0007669"/>
    <property type="project" value="UniProtKB-EC"/>
</dbReference>
<accession>A0ABD5SQ58</accession>
<dbReference type="EMBL" id="JBHSWV010000179">
    <property type="protein sequence ID" value="MFC6765732.1"/>
    <property type="molecule type" value="Genomic_DNA"/>
</dbReference>
<dbReference type="Pfam" id="PF00072">
    <property type="entry name" value="Response_reg"/>
    <property type="match status" value="1"/>
</dbReference>
<dbReference type="SUPFAM" id="SSF47384">
    <property type="entry name" value="Homodimeric domain of signal transducing histidine kinase"/>
    <property type="match status" value="1"/>
</dbReference>
<dbReference type="SUPFAM" id="SSF52172">
    <property type="entry name" value="CheY-like"/>
    <property type="match status" value="1"/>
</dbReference>
<evidence type="ECO:0000259" key="11">
    <source>
        <dbReference type="PROSITE" id="PS50113"/>
    </source>
</evidence>
<dbReference type="CDD" id="cd00156">
    <property type="entry name" value="REC"/>
    <property type="match status" value="1"/>
</dbReference>
<feature type="domain" description="PAS" evidence="10">
    <location>
        <begin position="385"/>
        <end position="458"/>
    </location>
</feature>
<evidence type="ECO:0000256" key="6">
    <source>
        <dbReference type="PROSITE-ProRule" id="PRU00169"/>
    </source>
</evidence>
<protein>
    <recommendedName>
        <fullName evidence="2">histidine kinase</fullName>
        <ecNumber evidence="2">2.7.13.3</ecNumber>
    </recommendedName>
</protein>
<evidence type="ECO:0000259" key="9">
    <source>
        <dbReference type="PROSITE" id="PS50110"/>
    </source>
</evidence>
<dbReference type="InterPro" id="IPR001789">
    <property type="entry name" value="Sig_transdc_resp-reg_receiver"/>
</dbReference>
<dbReference type="InterPro" id="IPR011006">
    <property type="entry name" value="CheY-like_superfamily"/>
</dbReference>
<dbReference type="Proteomes" id="UP001596383">
    <property type="component" value="Unassembled WGS sequence"/>
</dbReference>
<dbReference type="PRINTS" id="PR00344">
    <property type="entry name" value="BCTRLSENSOR"/>
</dbReference>
<evidence type="ECO:0000256" key="7">
    <source>
        <dbReference type="SAM" id="MobiDB-lite"/>
    </source>
</evidence>
<dbReference type="PROSITE" id="PS50110">
    <property type="entry name" value="RESPONSE_REGULATORY"/>
    <property type="match status" value="1"/>
</dbReference>
<proteinExistence type="predicted"/>
<dbReference type="SMART" id="SM00086">
    <property type="entry name" value="PAC"/>
    <property type="match status" value="2"/>
</dbReference>
<dbReference type="SMART" id="SM00091">
    <property type="entry name" value="PAS"/>
    <property type="match status" value="3"/>
</dbReference>
<dbReference type="PANTHER" id="PTHR43304">
    <property type="entry name" value="PHYTOCHROME-LIKE PROTEIN CPH1"/>
    <property type="match status" value="1"/>
</dbReference>
<dbReference type="PROSITE" id="PS50109">
    <property type="entry name" value="HIS_KIN"/>
    <property type="match status" value="1"/>
</dbReference>
<comment type="catalytic activity">
    <reaction evidence="1">
        <text>ATP + protein L-histidine = ADP + protein N-phospho-L-histidine.</text>
        <dbReference type="EC" id="2.7.13.3"/>
    </reaction>
</comment>
<keyword evidence="13" id="KW-1185">Reference proteome</keyword>
<dbReference type="PANTHER" id="PTHR43304:SF1">
    <property type="entry name" value="PAC DOMAIN-CONTAINING PROTEIN"/>
    <property type="match status" value="1"/>
</dbReference>
<dbReference type="CDD" id="cd00130">
    <property type="entry name" value="PAS"/>
    <property type="match status" value="3"/>
</dbReference>
<evidence type="ECO:0000259" key="8">
    <source>
        <dbReference type="PROSITE" id="PS50109"/>
    </source>
</evidence>
<reference evidence="12 13" key="1">
    <citation type="journal article" date="2019" name="Int. J. Syst. Evol. Microbiol.">
        <title>The Global Catalogue of Microorganisms (GCM) 10K type strain sequencing project: providing services to taxonomists for standard genome sequencing and annotation.</title>
        <authorList>
            <consortium name="The Broad Institute Genomics Platform"/>
            <consortium name="The Broad Institute Genome Sequencing Center for Infectious Disease"/>
            <person name="Wu L."/>
            <person name="Ma J."/>
        </authorList>
    </citation>
    <scope>NUCLEOTIDE SEQUENCE [LARGE SCALE GENOMIC DNA]</scope>
    <source>
        <strain evidence="12 13">LMG 29247</strain>
    </source>
</reference>
<dbReference type="Pfam" id="PF00989">
    <property type="entry name" value="PAS"/>
    <property type="match status" value="1"/>
</dbReference>
<evidence type="ECO:0000256" key="2">
    <source>
        <dbReference type="ARBA" id="ARBA00012438"/>
    </source>
</evidence>
<evidence type="ECO:0000256" key="4">
    <source>
        <dbReference type="ARBA" id="ARBA00022679"/>
    </source>
</evidence>
<dbReference type="SMART" id="SM00448">
    <property type="entry name" value="REC"/>
    <property type="match status" value="1"/>
</dbReference>
<feature type="region of interest" description="Disordered" evidence="7">
    <location>
        <begin position="638"/>
        <end position="694"/>
    </location>
</feature>
<sequence length="787" mass="86484">MKNRDKYRHESVSTEPVRVLCVDGDPERLAETADALERADEAIETLCAAGESDALERLAETDIDCIVSEYELSETDGLALLDDIRAADEDRPFVLFTGSGSEAIASEAISAGVTDYLRRDATEYATLADGVRTAVDTSRADLRRRRQLRAMETAQEGIGLLDGDGRFVSVNRSYADCYGYDPVDLIGEHWKRLYPDDETGHGRNVIVPTVMAEGDWYGETTGLRSDGSTFVEARSLSTTGDGDLICPIQEVTDETERGRDLERYETIIDALGDPVYTVDSAGRYTFVNDAYAEMAGYEKDEIIGRHVTFLLDEASVERGSDCVRSLLSDETAEHKRTYEITVETSDGEPIRCEDHLSLLPLEDGRYRGIAGVVRDITERTARERELERYETLLETIPDEVYALDDEGYLTRIVPPINAELTTTGYRPEELVGEHVSIIMDDDDIATAEAEIRALIHSDEREHASFEMETITADGERVPNENHIALLPRDEDGRIQGTVGVLRDITERKARERELKAQNERLDRFAGIVSHDLRNSLNVAQGRLETARETCDCAVDDLEAVAWAHDRMSVLIESILTVARERDPSMDIESVDLALLAEDCWHHVETGAVTLRIETDAVVRADRARLAQLLENLIRNAVEHGSTSPDSQARQEPVEHGSTRSQRGSRADDAVEHGSTSRSDPDSSEDAVEHGGPTITVTVGTLGEAAGGGFFVADDGPGIPADERDRVFESGYSNADGGTGLGLSIVDRIAEAHGWTVTVTDGDDGGARFELTGVERAERRGRGDGDGE</sequence>
<keyword evidence="3" id="KW-0597">Phosphoprotein</keyword>
<dbReference type="CDD" id="cd00075">
    <property type="entry name" value="HATPase"/>
    <property type="match status" value="1"/>
</dbReference>
<dbReference type="SMART" id="SM00387">
    <property type="entry name" value="HATPase_c"/>
    <property type="match status" value="1"/>
</dbReference>
<dbReference type="NCBIfam" id="TIGR00229">
    <property type="entry name" value="sensory_box"/>
    <property type="match status" value="3"/>
</dbReference>
<dbReference type="Gene3D" id="3.30.450.20">
    <property type="entry name" value="PAS domain"/>
    <property type="match status" value="3"/>
</dbReference>
<comment type="caution">
    <text evidence="6">Lacks conserved residue(s) required for the propagation of feature annotation.</text>
</comment>
<dbReference type="InterPro" id="IPR013767">
    <property type="entry name" value="PAS_fold"/>
</dbReference>
<dbReference type="Gene3D" id="3.30.565.10">
    <property type="entry name" value="Histidine kinase-like ATPase, C-terminal domain"/>
    <property type="match status" value="1"/>
</dbReference>
<dbReference type="AlphaFoldDB" id="A0ABD5SQ58"/>
<dbReference type="InterPro" id="IPR000700">
    <property type="entry name" value="PAS-assoc_C"/>
</dbReference>
<feature type="domain" description="Histidine kinase" evidence="8">
    <location>
        <begin position="527"/>
        <end position="771"/>
    </location>
</feature>
<dbReference type="Gene3D" id="1.10.287.130">
    <property type="match status" value="1"/>
</dbReference>
<evidence type="ECO:0000313" key="13">
    <source>
        <dbReference type="Proteomes" id="UP001596383"/>
    </source>
</evidence>
<dbReference type="SMART" id="SM00388">
    <property type="entry name" value="HisKA"/>
    <property type="match status" value="1"/>
</dbReference>
<evidence type="ECO:0000256" key="5">
    <source>
        <dbReference type="ARBA" id="ARBA00022777"/>
    </source>
</evidence>
<dbReference type="SUPFAM" id="SSF55785">
    <property type="entry name" value="PYP-like sensor domain (PAS domain)"/>
    <property type="match status" value="3"/>
</dbReference>
<feature type="domain" description="Response regulatory" evidence="9">
    <location>
        <begin position="18"/>
        <end position="134"/>
    </location>
</feature>
<dbReference type="InterPro" id="IPR036097">
    <property type="entry name" value="HisK_dim/P_sf"/>
</dbReference>
<evidence type="ECO:0000256" key="3">
    <source>
        <dbReference type="ARBA" id="ARBA00022553"/>
    </source>
</evidence>
<evidence type="ECO:0000256" key="1">
    <source>
        <dbReference type="ARBA" id="ARBA00000085"/>
    </source>
</evidence>
<evidence type="ECO:0000259" key="10">
    <source>
        <dbReference type="PROSITE" id="PS50112"/>
    </source>
</evidence>
<comment type="caution">
    <text evidence="12">The sequence shown here is derived from an EMBL/GenBank/DDBJ whole genome shotgun (WGS) entry which is preliminary data.</text>
</comment>
<dbReference type="PROSITE" id="PS50112">
    <property type="entry name" value="PAS"/>
    <property type="match status" value="3"/>
</dbReference>
<feature type="domain" description="PAS" evidence="10">
    <location>
        <begin position="260"/>
        <end position="330"/>
    </location>
</feature>
<dbReference type="Pfam" id="PF00512">
    <property type="entry name" value="HisKA"/>
    <property type="match status" value="1"/>
</dbReference>
<dbReference type="InterPro" id="IPR036890">
    <property type="entry name" value="HATPase_C_sf"/>
</dbReference>
<evidence type="ECO:0000313" key="12">
    <source>
        <dbReference type="EMBL" id="MFC6765732.1"/>
    </source>
</evidence>